<evidence type="ECO:0000256" key="3">
    <source>
        <dbReference type="ARBA" id="ARBA00022490"/>
    </source>
</evidence>
<keyword evidence="2 9" id="KW-0728">SH3 domain</keyword>
<evidence type="ECO:0000256" key="11">
    <source>
        <dbReference type="SAM" id="MobiDB-lite"/>
    </source>
</evidence>
<proteinExistence type="predicted"/>
<evidence type="ECO:0000259" key="14">
    <source>
        <dbReference type="PROSITE" id="PS50115"/>
    </source>
</evidence>
<dbReference type="SUPFAM" id="SSF50729">
    <property type="entry name" value="PH domain-like"/>
    <property type="match status" value="1"/>
</dbReference>
<evidence type="ECO:0000256" key="8">
    <source>
        <dbReference type="PROSITE-ProRule" id="PRU00023"/>
    </source>
</evidence>
<name>A0A674A2D6_SALTR</name>
<dbReference type="PROSITE" id="PS50002">
    <property type="entry name" value="SH3"/>
    <property type="match status" value="1"/>
</dbReference>
<dbReference type="PANTHER" id="PTHR45854">
    <property type="entry name" value="ASAP FAMILY MEMBER"/>
    <property type="match status" value="1"/>
</dbReference>
<dbReference type="Gene3D" id="2.30.30.40">
    <property type="entry name" value="SH3 Domains"/>
    <property type="match status" value="1"/>
</dbReference>
<dbReference type="PRINTS" id="PR00405">
    <property type="entry name" value="REVINTRACTNG"/>
</dbReference>
<dbReference type="Gene3D" id="1.10.220.150">
    <property type="entry name" value="Arf GTPase activating protein"/>
    <property type="match status" value="1"/>
</dbReference>
<keyword evidence="3" id="KW-0963">Cytoplasm</keyword>
<organism evidence="15 16">
    <name type="scientific">Salmo trutta</name>
    <name type="common">Brown trout</name>
    <dbReference type="NCBI Taxonomy" id="8032"/>
    <lineage>
        <taxon>Eukaryota</taxon>
        <taxon>Metazoa</taxon>
        <taxon>Chordata</taxon>
        <taxon>Craniata</taxon>
        <taxon>Vertebrata</taxon>
        <taxon>Euteleostomi</taxon>
        <taxon>Actinopterygii</taxon>
        <taxon>Neopterygii</taxon>
        <taxon>Teleostei</taxon>
        <taxon>Protacanthopterygii</taxon>
        <taxon>Salmoniformes</taxon>
        <taxon>Salmonidae</taxon>
        <taxon>Salmoninae</taxon>
        <taxon>Salmo</taxon>
    </lineage>
</organism>
<dbReference type="Gene3D" id="2.30.29.30">
    <property type="entry name" value="Pleckstrin-homology domain (PH domain)/Phosphotyrosine-binding domain (PTB)"/>
    <property type="match status" value="1"/>
</dbReference>
<dbReference type="GeneTree" id="ENSGT00940000165326"/>
<protein>
    <submittedName>
        <fullName evidence="15">ArfGAP with SH3 domain, ankyrin repeat and PH domain 3</fullName>
    </submittedName>
</protein>
<dbReference type="GO" id="GO:0005096">
    <property type="term" value="F:GTPase activator activity"/>
    <property type="evidence" value="ECO:0007669"/>
    <property type="project" value="InterPro"/>
</dbReference>
<feature type="repeat" description="ANK" evidence="8">
    <location>
        <begin position="554"/>
        <end position="586"/>
    </location>
</feature>
<dbReference type="PROSITE" id="PS50088">
    <property type="entry name" value="ANK_REPEAT"/>
    <property type="match status" value="1"/>
</dbReference>
<dbReference type="SUPFAM" id="SSF103657">
    <property type="entry name" value="BAR/IMD domain-like"/>
    <property type="match status" value="1"/>
</dbReference>
<dbReference type="Pfam" id="PF01412">
    <property type="entry name" value="ArfGap"/>
    <property type="match status" value="1"/>
</dbReference>
<dbReference type="FunFam" id="1.25.40.950:FF:000001">
    <property type="entry name" value="Arf-GAP with SH3 domain, ANK repeat and PH domain-containing protein 1"/>
    <property type="match status" value="1"/>
</dbReference>
<dbReference type="InterPro" id="IPR001164">
    <property type="entry name" value="ArfGAP_dom"/>
</dbReference>
<dbReference type="InterPro" id="IPR011993">
    <property type="entry name" value="PH-like_dom_sf"/>
</dbReference>
<dbReference type="SUPFAM" id="SSF48403">
    <property type="entry name" value="Ankyrin repeat"/>
    <property type="match status" value="1"/>
</dbReference>
<dbReference type="InterPro" id="IPR036028">
    <property type="entry name" value="SH3-like_dom_sf"/>
</dbReference>
<dbReference type="Pfam" id="PF16746">
    <property type="entry name" value="BAR_3"/>
    <property type="match status" value="1"/>
</dbReference>
<dbReference type="FunFam" id="1.25.40.20:FF:000006">
    <property type="entry name" value="Arf-GAP with SH3 domain, ANK repeat and PH domain-containing protein 2"/>
    <property type="match status" value="1"/>
</dbReference>
<keyword evidence="16" id="KW-1185">Reference proteome</keyword>
<dbReference type="Gene3D" id="1.20.1270.60">
    <property type="entry name" value="Arfaptin homology (AH) domain/BAR domain"/>
    <property type="match status" value="1"/>
</dbReference>
<dbReference type="SMART" id="SM00326">
    <property type="entry name" value="SH3"/>
    <property type="match status" value="1"/>
</dbReference>
<keyword evidence="6" id="KW-0862">Zinc</keyword>
<dbReference type="InterPro" id="IPR037844">
    <property type="entry name" value="PH_ASAP"/>
</dbReference>
<evidence type="ECO:0000259" key="12">
    <source>
        <dbReference type="PROSITE" id="PS50002"/>
    </source>
</evidence>
<evidence type="ECO:0000256" key="4">
    <source>
        <dbReference type="ARBA" id="ARBA00022723"/>
    </source>
</evidence>
<dbReference type="SUPFAM" id="SSF50044">
    <property type="entry name" value="SH3-domain"/>
    <property type="match status" value="1"/>
</dbReference>
<dbReference type="SUPFAM" id="SSF57863">
    <property type="entry name" value="ArfGap/RecO-like zinc finger"/>
    <property type="match status" value="1"/>
</dbReference>
<dbReference type="Pfam" id="PF12796">
    <property type="entry name" value="Ank_2"/>
    <property type="match status" value="1"/>
</dbReference>
<dbReference type="PROSITE" id="PS50003">
    <property type="entry name" value="PH_DOMAIN"/>
    <property type="match status" value="1"/>
</dbReference>
<dbReference type="GO" id="GO:0008270">
    <property type="term" value="F:zinc ion binding"/>
    <property type="evidence" value="ECO:0007669"/>
    <property type="project" value="UniProtKB-KW"/>
</dbReference>
<dbReference type="Pfam" id="PF14604">
    <property type="entry name" value="SH3_9"/>
    <property type="match status" value="1"/>
</dbReference>
<dbReference type="PROSITE" id="PS50297">
    <property type="entry name" value="ANK_REP_REGION"/>
    <property type="match status" value="1"/>
</dbReference>
<dbReference type="InterPro" id="IPR027267">
    <property type="entry name" value="AH/BAR_dom_sf"/>
</dbReference>
<evidence type="ECO:0000256" key="9">
    <source>
        <dbReference type="PROSITE-ProRule" id="PRU00192"/>
    </source>
</evidence>
<reference evidence="15" key="1">
    <citation type="submission" date="2025-08" db="UniProtKB">
        <authorList>
            <consortium name="Ensembl"/>
        </authorList>
    </citation>
    <scope>IDENTIFICATION</scope>
</reference>
<keyword evidence="10" id="KW-0863">Zinc-finger</keyword>
<evidence type="ECO:0000313" key="16">
    <source>
        <dbReference type="Proteomes" id="UP000472277"/>
    </source>
</evidence>
<evidence type="ECO:0000313" key="15">
    <source>
        <dbReference type="Ensembl" id="ENSSTUP00000052441.1"/>
    </source>
</evidence>
<reference evidence="15" key="2">
    <citation type="submission" date="2025-09" db="UniProtKB">
        <authorList>
            <consortium name="Ensembl"/>
        </authorList>
    </citation>
    <scope>IDENTIFICATION</scope>
</reference>
<evidence type="ECO:0000256" key="5">
    <source>
        <dbReference type="ARBA" id="ARBA00022737"/>
    </source>
</evidence>
<gene>
    <name evidence="15" type="primary">LOC115162586</name>
</gene>
<dbReference type="InterPro" id="IPR038508">
    <property type="entry name" value="ArfGAP_dom_sf"/>
</dbReference>
<dbReference type="InterPro" id="IPR001452">
    <property type="entry name" value="SH3_domain"/>
</dbReference>
<dbReference type="SMART" id="SM00233">
    <property type="entry name" value="PH"/>
    <property type="match status" value="1"/>
</dbReference>
<dbReference type="InterPro" id="IPR037278">
    <property type="entry name" value="ARFGAP/RecO"/>
</dbReference>
<dbReference type="FunFam" id="1.10.220.150:FF:000002">
    <property type="entry name" value="arf-GAP with SH3 domain, ANK repeat and PH domain-containing protein 1"/>
    <property type="match status" value="1"/>
</dbReference>
<dbReference type="Gene3D" id="1.25.40.950">
    <property type="match status" value="1"/>
</dbReference>
<dbReference type="AlphaFoldDB" id="A0A674A2D6"/>
<evidence type="ECO:0000256" key="2">
    <source>
        <dbReference type="ARBA" id="ARBA00022443"/>
    </source>
</evidence>
<dbReference type="InterPro" id="IPR004148">
    <property type="entry name" value="BAR_dom"/>
</dbReference>
<accession>A0A674A2D6</accession>
<sequence>LSRVRTGVAAMEQDLCVCVCLFVVLGHAENKEQYIDVLENLGNSHLTQDNNEVSTGFLNLAVFTREVTALFKNLVQNLNNIISFPLENILKSELRDSRLELKKQLEKSWKDYDIKVGKLEKERREKSRQLGLIKTEGYNVTEDMERERRTFQLQMCEYLLKIQELKVRQGPDLLQSLIKYFQAQLNFFQDGLKAAENLSPFVEKLASSVHTVMSILCEYLNRKNSGNGYSIHQPQGNKKYGTEKSGFLQKRSDGIRKVWQKRKCGVKYGCLTISHSTINRPPAKLNLLTCQVRPNPEERRTFDLVTRNRTYHFQAEDEQECMIWVSVLQNSKEEALNTALGGDQLQFQDSGLQELARAVITELRRMPGNEACADCGAHDPTWLSTNLGILTCIECSGIHRELGVHYSRIQSLTLDMLSTSELLLAVSIGNTRFNDIMEASLPNDSIKPLPQSDMNARKEYIVAKYAERRYVLRRDREEGEPWRVYDAVRSRDLTALLQLYAQGEDLAKPLAQPEGQDLRETALHLAVRLEDRSSLALVDFLIQNSGCLEKRTREGNTALHYSAQHHKTECLKLLLKGKAVLHTVNSSGETALDIARRLQHSQCVELLELAQSGKFNSQIHVEYMWETQSQDLYDSEDELDERRVSTHPCTTNHYNQYTGVGNPGVPFPDRSIKHLFCHNTHLRKIIPILRTVLGNTAFVLLCAFGQQGTVTLSYSALYWHLVNFLGVVSKRFNSSPHSSEKTTSYRRTNSGGQGKCSTAVTSPSCVALGSQEELYCSFVTNDSAPGSTPSASPVTVPAPRPRRNAMASKSRPTQKKVKALVDCRAVSSDQLAFFKDEVIVVTATEDPHWWVGHIEGYPSRSGTFPVNYVHKLGD</sequence>
<dbReference type="SMART" id="SM00248">
    <property type="entry name" value="ANK"/>
    <property type="match status" value="3"/>
</dbReference>
<comment type="subcellular location">
    <subcellularLocation>
        <location evidence="1">Cytoplasm</location>
    </subcellularLocation>
</comment>
<feature type="domain" description="PH" evidence="13">
    <location>
        <begin position="241"/>
        <end position="333"/>
    </location>
</feature>
<evidence type="ECO:0000259" key="13">
    <source>
        <dbReference type="PROSITE" id="PS50003"/>
    </source>
</evidence>
<dbReference type="PROSITE" id="PS50115">
    <property type="entry name" value="ARFGAP"/>
    <property type="match status" value="1"/>
</dbReference>
<dbReference type="FunFam" id="2.30.29.30:FF:000012">
    <property type="entry name" value="Arf-GAP with SH3 domain, ANK repeat and PH domain-containing protein 2"/>
    <property type="match status" value="1"/>
</dbReference>
<evidence type="ECO:0000256" key="10">
    <source>
        <dbReference type="PROSITE-ProRule" id="PRU00288"/>
    </source>
</evidence>
<feature type="domain" description="Arf-GAP" evidence="14">
    <location>
        <begin position="357"/>
        <end position="478"/>
    </location>
</feature>
<evidence type="ECO:0000256" key="6">
    <source>
        <dbReference type="ARBA" id="ARBA00022833"/>
    </source>
</evidence>
<dbReference type="Proteomes" id="UP000472277">
    <property type="component" value="Chromosome 25"/>
</dbReference>
<feature type="domain" description="SH3" evidence="12">
    <location>
        <begin position="812"/>
        <end position="874"/>
    </location>
</feature>
<feature type="region of interest" description="Disordered" evidence="11">
    <location>
        <begin position="733"/>
        <end position="756"/>
    </location>
</feature>
<feature type="region of interest" description="Disordered" evidence="11">
    <location>
        <begin position="783"/>
        <end position="811"/>
    </location>
</feature>
<dbReference type="Ensembl" id="ENSSTUT00000054828.1">
    <property type="protein sequence ID" value="ENSSTUP00000052441.1"/>
    <property type="gene ID" value="ENSSTUG00000021933.1"/>
</dbReference>
<dbReference type="InterPro" id="IPR002110">
    <property type="entry name" value="Ankyrin_rpt"/>
</dbReference>
<evidence type="ECO:0000256" key="7">
    <source>
        <dbReference type="ARBA" id="ARBA00023043"/>
    </source>
</evidence>
<dbReference type="PANTHER" id="PTHR45854:SF1">
    <property type="entry name" value="ARF-GAP WITH SH3 DOMAIN, ANK REPEAT AND PH DOMAIN-CONTAINING PROTEIN 3"/>
    <property type="match status" value="1"/>
</dbReference>
<dbReference type="CDD" id="cd13251">
    <property type="entry name" value="PH_ASAP"/>
    <property type="match status" value="1"/>
</dbReference>
<dbReference type="Gene3D" id="1.25.40.20">
    <property type="entry name" value="Ankyrin repeat-containing domain"/>
    <property type="match status" value="1"/>
</dbReference>
<dbReference type="SMART" id="SM00105">
    <property type="entry name" value="ArfGap"/>
    <property type="match status" value="1"/>
</dbReference>
<feature type="compositionally biased region" description="Polar residues" evidence="11">
    <location>
        <begin position="783"/>
        <end position="793"/>
    </location>
</feature>
<dbReference type="Pfam" id="PF00169">
    <property type="entry name" value="PH"/>
    <property type="match status" value="1"/>
</dbReference>
<dbReference type="GO" id="GO:0005737">
    <property type="term" value="C:cytoplasm"/>
    <property type="evidence" value="ECO:0007669"/>
    <property type="project" value="UniProtKB-SubCell"/>
</dbReference>
<keyword evidence="5" id="KW-0677">Repeat</keyword>
<keyword evidence="7 8" id="KW-0040">ANK repeat</keyword>
<dbReference type="InterPro" id="IPR001849">
    <property type="entry name" value="PH_domain"/>
</dbReference>
<evidence type="ECO:0000256" key="1">
    <source>
        <dbReference type="ARBA" id="ARBA00004496"/>
    </source>
</evidence>
<dbReference type="InterPro" id="IPR043593">
    <property type="entry name" value="ASAP"/>
</dbReference>
<keyword evidence="4" id="KW-0479">Metal-binding</keyword>
<dbReference type="InterPro" id="IPR036770">
    <property type="entry name" value="Ankyrin_rpt-contain_sf"/>
</dbReference>